<evidence type="ECO:0000259" key="2">
    <source>
        <dbReference type="PROSITE" id="PS50404"/>
    </source>
</evidence>
<dbReference type="Pfam" id="PF13409">
    <property type="entry name" value="GST_N_2"/>
    <property type="match status" value="1"/>
</dbReference>
<dbReference type="GO" id="GO:0016034">
    <property type="term" value="F:maleylacetoacetate isomerase activity"/>
    <property type="evidence" value="ECO:0007669"/>
    <property type="project" value="TreeGrafter"/>
</dbReference>
<evidence type="ECO:0000259" key="3">
    <source>
        <dbReference type="PROSITE" id="PS50405"/>
    </source>
</evidence>
<dbReference type="GO" id="GO:0006559">
    <property type="term" value="P:L-phenylalanine catabolic process"/>
    <property type="evidence" value="ECO:0007669"/>
    <property type="project" value="TreeGrafter"/>
</dbReference>
<dbReference type="PANTHER" id="PTHR42673">
    <property type="entry name" value="MALEYLACETOACETATE ISOMERASE"/>
    <property type="match status" value="1"/>
</dbReference>
<dbReference type="PANTHER" id="PTHR42673:SF4">
    <property type="entry name" value="MALEYLACETOACETATE ISOMERASE"/>
    <property type="match status" value="1"/>
</dbReference>
<evidence type="ECO:0000256" key="1">
    <source>
        <dbReference type="ARBA" id="ARBA00010007"/>
    </source>
</evidence>
<evidence type="ECO:0008006" key="6">
    <source>
        <dbReference type="Google" id="ProtNLM"/>
    </source>
</evidence>
<dbReference type="InterPro" id="IPR036249">
    <property type="entry name" value="Thioredoxin-like_sf"/>
</dbReference>
<gene>
    <name evidence="4" type="ORF">VNO80_22857</name>
</gene>
<dbReference type="CDD" id="cd03191">
    <property type="entry name" value="GST_C_Zeta"/>
    <property type="match status" value="1"/>
</dbReference>
<dbReference type="FunFam" id="1.20.1050.10:FF:000017">
    <property type="entry name" value="Maleylacetoacetate isomerase"/>
    <property type="match status" value="1"/>
</dbReference>
<dbReference type="Proteomes" id="UP001374584">
    <property type="component" value="Unassembled WGS sequence"/>
</dbReference>
<dbReference type="PROSITE" id="PS50404">
    <property type="entry name" value="GST_NTER"/>
    <property type="match status" value="1"/>
</dbReference>
<reference evidence="4 5" key="1">
    <citation type="submission" date="2024-01" db="EMBL/GenBank/DDBJ databases">
        <title>The genomes of 5 underutilized Papilionoideae crops provide insights into root nodulation and disease resistanc.</title>
        <authorList>
            <person name="Jiang F."/>
        </authorList>
    </citation>
    <scope>NUCLEOTIDE SEQUENCE [LARGE SCALE GENOMIC DNA]</scope>
    <source>
        <strain evidence="4">JINMINGXINNONG_FW02</strain>
        <tissue evidence="4">Leaves</tissue>
    </source>
</reference>
<dbReference type="FunFam" id="3.40.30.10:FF:000474">
    <property type="entry name" value="Zeta class glutathione transferase GSTZ1"/>
    <property type="match status" value="1"/>
</dbReference>
<dbReference type="GO" id="GO:0005737">
    <property type="term" value="C:cytoplasm"/>
    <property type="evidence" value="ECO:0007669"/>
    <property type="project" value="InterPro"/>
</dbReference>
<feature type="domain" description="GST N-terminal" evidence="2">
    <location>
        <begin position="89"/>
        <end position="166"/>
    </location>
</feature>
<comment type="similarity">
    <text evidence="1">Belongs to the GST superfamily. Zeta family.</text>
</comment>
<dbReference type="SUPFAM" id="SSF52833">
    <property type="entry name" value="Thioredoxin-like"/>
    <property type="match status" value="1"/>
</dbReference>
<dbReference type="GO" id="GO:0004364">
    <property type="term" value="F:glutathione transferase activity"/>
    <property type="evidence" value="ECO:0007669"/>
    <property type="project" value="TreeGrafter"/>
</dbReference>
<evidence type="ECO:0000313" key="5">
    <source>
        <dbReference type="Proteomes" id="UP001374584"/>
    </source>
</evidence>
<dbReference type="Gene3D" id="3.40.30.10">
    <property type="entry name" value="Glutaredoxin"/>
    <property type="match status" value="1"/>
</dbReference>
<dbReference type="InterPro" id="IPR036282">
    <property type="entry name" value="Glutathione-S-Trfase_C_sf"/>
</dbReference>
<dbReference type="InterPro" id="IPR004046">
    <property type="entry name" value="GST_C"/>
</dbReference>
<name>A0AAN9QVB3_PHACN</name>
<dbReference type="EMBL" id="JAYMYR010000008">
    <property type="protein sequence ID" value="KAK7348306.1"/>
    <property type="molecule type" value="Genomic_DNA"/>
</dbReference>
<comment type="caution">
    <text evidence="4">The sequence shown here is derived from an EMBL/GenBank/DDBJ whole genome shotgun (WGS) entry which is preliminary data.</text>
</comment>
<sequence>MLYAKSKFQKSFAVGVVEVVGGDKVGFGDFLSRGSLSLIQFVGIITSNKALDTFVETKSNRVSSVEILRSCGFSLRLSFICGTDMATENKLKLYSHWISSCSFRVRFALNLKGLPYDYQTVTTFSEPEFLKLNPIGFVPVLVDGDSVIADSFAIIMYLEHKYPHPPLLPQDILKRAINFQAATIVSSSIQPFQNYTVVKYIGEKIGPDEKLPWTQSVIGKGFTALEKLLKDHAGRYATGDEIFLADLFLAPQLDAAIKRFNVDMKEFPTLSRLHETYNEIPAFREALPENQPDAVH</sequence>
<accession>A0AAN9QVB3</accession>
<dbReference type="NCBIfam" id="TIGR01262">
    <property type="entry name" value="maiA"/>
    <property type="match status" value="1"/>
</dbReference>
<dbReference type="AlphaFoldDB" id="A0AAN9QVB3"/>
<evidence type="ECO:0000313" key="4">
    <source>
        <dbReference type="EMBL" id="KAK7348306.1"/>
    </source>
</evidence>
<feature type="domain" description="GST C-terminal" evidence="3">
    <location>
        <begin position="171"/>
        <end position="296"/>
    </location>
</feature>
<dbReference type="InterPro" id="IPR010987">
    <property type="entry name" value="Glutathione-S-Trfase_C-like"/>
</dbReference>
<dbReference type="InterPro" id="IPR005955">
    <property type="entry name" value="GST_Zeta"/>
</dbReference>
<proteinExistence type="inferred from homology"/>
<dbReference type="InterPro" id="IPR040079">
    <property type="entry name" value="Glutathione_S-Trfase"/>
</dbReference>
<dbReference type="Gene3D" id="1.20.1050.10">
    <property type="match status" value="1"/>
</dbReference>
<dbReference type="SUPFAM" id="SSF47616">
    <property type="entry name" value="GST C-terminal domain-like"/>
    <property type="match status" value="1"/>
</dbReference>
<protein>
    <recommendedName>
        <fullName evidence="6">Glutathione transferase</fullName>
    </recommendedName>
</protein>
<dbReference type="PROSITE" id="PS50405">
    <property type="entry name" value="GST_CTER"/>
    <property type="match status" value="1"/>
</dbReference>
<dbReference type="GO" id="GO:0006749">
    <property type="term" value="P:glutathione metabolic process"/>
    <property type="evidence" value="ECO:0007669"/>
    <property type="project" value="TreeGrafter"/>
</dbReference>
<dbReference type="InterPro" id="IPR004045">
    <property type="entry name" value="Glutathione_S-Trfase_N"/>
</dbReference>
<dbReference type="Pfam" id="PF14497">
    <property type="entry name" value="GST_C_3"/>
    <property type="match status" value="1"/>
</dbReference>
<dbReference type="SFLD" id="SFLDG00358">
    <property type="entry name" value="Main_(cytGST)"/>
    <property type="match status" value="1"/>
</dbReference>
<dbReference type="InterPro" id="IPR034330">
    <property type="entry name" value="GST_Zeta_C"/>
</dbReference>
<keyword evidence="5" id="KW-1185">Reference proteome</keyword>
<dbReference type="SFLD" id="SFLDS00019">
    <property type="entry name" value="Glutathione_Transferase_(cytos"/>
    <property type="match status" value="1"/>
</dbReference>
<organism evidence="4 5">
    <name type="scientific">Phaseolus coccineus</name>
    <name type="common">Scarlet runner bean</name>
    <name type="synonym">Phaseolus multiflorus</name>
    <dbReference type="NCBI Taxonomy" id="3886"/>
    <lineage>
        <taxon>Eukaryota</taxon>
        <taxon>Viridiplantae</taxon>
        <taxon>Streptophyta</taxon>
        <taxon>Embryophyta</taxon>
        <taxon>Tracheophyta</taxon>
        <taxon>Spermatophyta</taxon>
        <taxon>Magnoliopsida</taxon>
        <taxon>eudicotyledons</taxon>
        <taxon>Gunneridae</taxon>
        <taxon>Pentapetalae</taxon>
        <taxon>rosids</taxon>
        <taxon>fabids</taxon>
        <taxon>Fabales</taxon>
        <taxon>Fabaceae</taxon>
        <taxon>Papilionoideae</taxon>
        <taxon>50 kb inversion clade</taxon>
        <taxon>NPAAA clade</taxon>
        <taxon>indigoferoid/millettioid clade</taxon>
        <taxon>Phaseoleae</taxon>
        <taxon>Phaseolus</taxon>
    </lineage>
</organism>